<dbReference type="Gene3D" id="3.40.50.720">
    <property type="entry name" value="NAD(P)-binding Rossmann-like Domain"/>
    <property type="match status" value="1"/>
</dbReference>
<organism evidence="1 2">
    <name type="scientific">Amycolatopsis pigmentata</name>
    <dbReference type="NCBI Taxonomy" id="450801"/>
    <lineage>
        <taxon>Bacteria</taxon>
        <taxon>Bacillati</taxon>
        <taxon>Actinomycetota</taxon>
        <taxon>Actinomycetes</taxon>
        <taxon>Pseudonocardiales</taxon>
        <taxon>Pseudonocardiaceae</taxon>
        <taxon>Amycolatopsis</taxon>
    </lineage>
</organism>
<name>A0ABW5FYD0_9PSEU</name>
<comment type="caution">
    <text evidence="1">The sequence shown here is derived from an EMBL/GenBank/DDBJ whole genome shotgun (WGS) entry which is preliminary data.</text>
</comment>
<reference evidence="2" key="1">
    <citation type="journal article" date="2019" name="Int. J. Syst. Evol. Microbiol.">
        <title>The Global Catalogue of Microorganisms (GCM) 10K type strain sequencing project: providing services to taxonomists for standard genome sequencing and annotation.</title>
        <authorList>
            <consortium name="The Broad Institute Genomics Platform"/>
            <consortium name="The Broad Institute Genome Sequencing Center for Infectious Disease"/>
            <person name="Wu L."/>
            <person name="Ma J."/>
        </authorList>
    </citation>
    <scope>NUCLEOTIDE SEQUENCE [LARGE SCALE GENOMIC DNA]</scope>
    <source>
        <strain evidence="2">CGMCC 4.7645</strain>
    </source>
</reference>
<dbReference type="Pfam" id="PF13602">
    <property type="entry name" value="ADH_zinc_N_2"/>
    <property type="match status" value="1"/>
</dbReference>
<dbReference type="Proteomes" id="UP001597417">
    <property type="component" value="Unassembled WGS sequence"/>
</dbReference>
<sequence>MSVGPDLLVGGHVLDGATTRLHPGPVPPSRVAVNRRIKVFSNNPSRERIAELTATAEAGSIRPVIDTVFGLTDIAEVHRRLEAGGVRGKYVIDMQRGRA</sequence>
<protein>
    <submittedName>
        <fullName evidence="1">Zinc-binding dehydrogenase</fullName>
    </submittedName>
</protein>
<accession>A0ABW5FYD0</accession>
<evidence type="ECO:0000313" key="2">
    <source>
        <dbReference type="Proteomes" id="UP001597417"/>
    </source>
</evidence>
<dbReference type="RefSeq" id="WP_378267184.1">
    <property type="nucleotide sequence ID" value="NZ_JBHUKR010000011.1"/>
</dbReference>
<evidence type="ECO:0000313" key="1">
    <source>
        <dbReference type="EMBL" id="MFD2419174.1"/>
    </source>
</evidence>
<keyword evidence="2" id="KW-1185">Reference proteome</keyword>
<gene>
    <name evidence="1" type="ORF">ACFSXZ_22850</name>
</gene>
<dbReference type="EMBL" id="JBHUKR010000011">
    <property type="protein sequence ID" value="MFD2419174.1"/>
    <property type="molecule type" value="Genomic_DNA"/>
</dbReference>
<dbReference type="Gene3D" id="3.90.180.10">
    <property type="entry name" value="Medium-chain alcohol dehydrogenases, catalytic domain"/>
    <property type="match status" value="1"/>
</dbReference>
<proteinExistence type="predicted"/>